<dbReference type="EMBL" id="ATIB01000087">
    <property type="protein sequence ID" value="EQA97484.1"/>
    <property type="molecule type" value="Genomic_DNA"/>
</dbReference>
<evidence type="ECO:0000313" key="2">
    <source>
        <dbReference type="EMBL" id="EQA97484.1"/>
    </source>
</evidence>
<name>T0HDL1_9SPHN</name>
<evidence type="ECO:0000256" key="1">
    <source>
        <dbReference type="ARBA" id="ARBA00023125"/>
    </source>
</evidence>
<sequence>MLSMQSRYAFKALMHLARTDCANPLPIIQISQATGIPRKFLEAILVQLKRRNIVASRLGKTGGYTLARPADKISFAEVIRTLDGPIALLPCASKHFYQKCDNCVDETKCGLRLVMMAARDQILAVLENTTVADAIATEDSASGNCRIDALRNIVPDFESLGRA</sequence>
<dbReference type="GO" id="GO:0003700">
    <property type="term" value="F:DNA-binding transcription factor activity"/>
    <property type="evidence" value="ECO:0007669"/>
    <property type="project" value="TreeGrafter"/>
</dbReference>
<dbReference type="RefSeq" id="WP_021246869.1">
    <property type="nucleotide sequence ID" value="NZ_ATIB01000087.1"/>
</dbReference>
<organism evidence="2 3">
    <name type="scientific">Sphingobium baderi LL03</name>
    <dbReference type="NCBI Taxonomy" id="1114964"/>
    <lineage>
        <taxon>Bacteria</taxon>
        <taxon>Pseudomonadati</taxon>
        <taxon>Pseudomonadota</taxon>
        <taxon>Alphaproteobacteria</taxon>
        <taxon>Sphingomonadales</taxon>
        <taxon>Sphingomonadaceae</taxon>
        <taxon>Sphingobium</taxon>
    </lineage>
</organism>
<dbReference type="GO" id="GO:0003677">
    <property type="term" value="F:DNA binding"/>
    <property type="evidence" value="ECO:0007669"/>
    <property type="project" value="UniProtKB-KW"/>
</dbReference>
<dbReference type="PANTHER" id="PTHR33221">
    <property type="entry name" value="WINGED HELIX-TURN-HELIX TRANSCRIPTIONAL REGULATOR, RRF2 FAMILY"/>
    <property type="match status" value="1"/>
</dbReference>
<dbReference type="eggNOG" id="COG1959">
    <property type="taxonomic scope" value="Bacteria"/>
</dbReference>
<dbReference type="OrthoDB" id="9802344at2"/>
<dbReference type="SUPFAM" id="SSF46785">
    <property type="entry name" value="Winged helix' DNA-binding domain"/>
    <property type="match status" value="1"/>
</dbReference>
<reference evidence="2 3" key="1">
    <citation type="journal article" date="2013" name="Genome Announc.">
        <title>Draft Genome Sequence of a Hexachlorocyclohexane-Degrading Bacterium, Sphingobium baderi Strain LL03T.</title>
        <authorList>
            <person name="Kaur J."/>
            <person name="Verma H."/>
            <person name="Tripathi C."/>
            <person name="Khurana J.P."/>
            <person name="Lal R."/>
        </authorList>
    </citation>
    <scope>NUCLEOTIDE SEQUENCE [LARGE SCALE GENOMIC DNA]</scope>
    <source>
        <strain evidence="2 3">LL03</strain>
    </source>
</reference>
<proteinExistence type="predicted"/>
<dbReference type="NCBIfam" id="TIGR00738">
    <property type="entry name" value="rrf2_super"/>
    <property type="match status" value="1"/>
</dbReference>
<dbReference type="InterPro" id="IPR000944">
    <property type="entry name" value="Tscrpt_reg_Rrf2"/>
</dbReference>
<keyword evidence="3" id="KW-1185">Reference proteome</keyword>
<dbReference type="InterPro" id="IPR036390">
    <property type="entry name" value="WH_DNA-bd_sf"/>
</dbReference>
<dbReference type="PROSITE" id="PS51197">
    <property type="entry name" value="HTH_RRF2_2"/>
    <property type="match status" value="1"/>
</dbReference>
<evidence type="ECO:0008006" key="4">
    <source>
        <dbReference type="Google" id="ProtNLM"/>
    </source>
</evidence>
<dbReference type="Pfam" id="PF02082">
    <property type="entry name" value="Rrf2"/>
    <property type="match status" value="1"/>
</dbReference>
<dbReference type="AlphaFoldDB" id="T0HDL1"/>
<keyword evidence="1" id="KW-0238">DNA-binding</keyword>
<accession>T0HDL1</accession>
<gene>
    <name evidence="2" type="ORF">L485_21720</name>
</gene>
<dbReference type="InterPro" id="IPR036388">
    <property type="entry name" value="WH-like_DNA-bd_sf"/>
</dbReference>
<dbReference type="PATRIC" id="fig|1114964.3.peg.4253"/>
<protein>
    <recommendedName>
        <fullName evidence="4">Rrf2 family transcriptional regulator</fullName>
    </recommendedName>
</protein>
<evidence type="ECO:0000313" key="3">
    <source>
        <dbReference type="Proteomes" id="UP000015524"/>
    </source>
</evidence>
<comment type="caution">
    <text evidence="2">The sequence shown here is derived from an EMBL/GenBank/DDBJ whole genome shotgun (WGS) entry which is preliminary data.</text>
</comment>
<dbReference type="Proteomes" id="UP000015524">
    <property type="component" value="Unassembled WGS sequence"/>
</dbReference>
<dbReference type="GO" id="GO:0005829">
    <property type="term" value="C:cytosol"/>
    <property type="evidence" value="ECO:0007669"/>
    <property type="project" value="TreeGrafter"/>
</dbReference>
<dbReference type="PANTHER" id="PTHR33221:SF5">
    <property type="entry name" value="HTH-TYPE TRANSCRIPTIONAL REGULATOR ISCR"/>
    <property type="match status" value="1"/>
</dbReference>
<dbReference type="Gene3D" id="1.10.10.10">
    <property type="entry name" value="Winged helix-like DNA-binding domain superfamily/Winged helix DNA-binding domain"/>
    <property type="match status" value="1"/>
</dbReference>